<reference evidence="1 2" key="1">
    <citation type="journal article" date="2020" name="Microb. Ecol.">
        <title>Ecogenomics of the Marine Benthic Filamentous Cyanobacterium Adonisia.</title>
        <authorList>
            <person name="Walter J.M."/>
            <person name="Coutinho F.H."/>
            <person name="Leomil L."/>
            <person name="Hargreaves P.I."/>
            <person name="Campeao M.E."/>
            <person name="Vieira V.V."/>
            <person name="Silva B.S."/>
            <person name="Fistarol G.O."/>
            <person name="Salomon P.S."/>
            <person name="Sawabe T."/>
            <person name="Mino S."/>
            <person name="Hosokawa M."/>
            <person name="Miyashita H."/>
            <person name="Maruyama F."/>
            <person name="van Verk M.C."/>
            <person name="Dutilh B.E."/>
            <person name="Thompson C.C."/>
            <person name="Thompson F.L."/>
        </authorList>
    </citation>
    <scope>NUCLEOTIDE SEQUENCE [LARGE SCALE GENOMIC DNA]</scope>
    <source>
        <strain evidence="1 2">CCMR0082</strain>
    </source>
</reference>
<protein>
    <submittedName>
        <fullName evidence="1">Uncharacterized protein</fullName>
    </submittedName>
</protein>
<name>A0A6M0S6T2_9CYAN</name>
<dbReference type="EMBL" id="QZCE01000002">
    <property type="protein sequence ID" value="NEZ64155.1"/>
    <property type="molecule type" value="Genomic_DNA"/>
</dbReference>
<comment type="caution">
    <text evidence="1">The sequence shown here is derived from an EMBL/GenBank/DDBJ whole genome shotgun (WGS) entry which is preliminary data.</text>
</comment>
<dbReference type="RefSeq" id="WP_163664219.1">
    <property type="nucleotide sequence ID" value="NZ_QZCE01000002.1"/>
</dbReference>
<accession>A0A6M0S6T2</accession>
<proteinExistence type="predicted"/>
<evidence type="ECO:0000313" key="1">
    <source>
        <dbReference type="EMBL" id="NEZ64155.1"/>
    </source>
</evidence>
<dbReference type="Proteomes" id="UP000473574">
    <property type="component" value="Unassembled WGS sequence"/>
</dbReference>
<evidence type="ECO:0000313" key="2">
    <source>
        <dbReference type="Proteomes" id="UP000473574"/>
    </source>
</evidence>
<dbReference type="AlphaFoldDB" id="A0A6M0S6T2"/>
<gene>
    <name evidence="1" type="ORF">D0962_15380</name>
</gene>
<sequence>MNKPTIITIPADRDCLGEHSSPVDIEIHSDMIAIDTVPTDPDSPIDGDLVYLSIDDIHAALRNAGHANASPQLNRLLAILNPETLED</sequence>
<organism evidence="1 2">
    <name type="scientific">Adonisia turfae CCMR0082</name>
    <dbReference type="NCBI Taxonomy" id="2304604"/>
    <lineage>
        <taxon>Bacteria</taxon>
        <taxon>Bacillati</taxon>
        <taxon>Cyanobacteriota</taxon>
        <taxon>Adonisia</taxon>
        <taxon>Adonisia turfae</taxon>
    </lineage>
</organism>